<protein>
    <submittedName>
        <fullName evidence="1">Uncharacterized protein</fullName>
    </submittedName>
</protein>
<feature type="non-terminal residue" evidence="1">
    <location>
        <position position="90"/>
    </location>
</feature>
<reference evidence="1 2" key="1">
    <citation type="submission" date="2014-04" db="EMBL/GenBank/DDBJ databases">
        <title>Genome evolution of avian class.</title>
        <authorList>
            <person name="Zhang G."/>
            <person name="Li C."/>
        </authorList>
    </citation>
    <scope>NUCLEOTIDE SEQUENCE [LARGE SCALE GENOMIC DNA]</scope>
    <source>
        <strain evidence="1">BGI_N341</strain>
    </source>
</reference>
<feature type="non-terminal residue" evidence="1">
    <location>
        <position position="1"/>
    </location>
</feature>
<sequence length="90" mass="10855">FNTIATNFTDLKTRLVRRSKNYFEARLKLKRKLPRPFIHPILWGLLLGRITAKLFEDPPRKQCSHAGKRTSRHYLYTWKQRQHTICLESF</sequence>
<evidence type="ECO:0000313" key="1">
    <source>
        <dbReference type="EMBL" id="KFV60142.1"/>
    </source>
</evidence>
<dbReference type="EMBL" id="KK401440">
    <property type="protein sequence ID" value="KFV60142.1"/>
    <property type="molecule type" value="Genomic_DNA"/>
</dbReference>
<accession>A0A093FQV3</accession>
<gene>
    <name evidence="1" type="ORF">N341_10777</name>
</gene>
<keyword evidence="2" id="KW-1185">Reference proteome</keyword>
<dbReference type="AlphaFoldDB" id="A0A093FQV3"/>
<name>A0A093FQV3_TYTAL</name>
<dbReference type="Proteomes" id="UP000054190">
    <property type="component" value="Unassembled WGS sequence"/>
</dbReference>
<evidence type="ECO:0000313" key="2">
    <source>
        <dbReference type="Proteomes" id="UP000054190"/>
    </source>
</evidence>
<organism evidence="1 2">
    <name type="scientific">Tyto alba</name>
    <name type="common">Barn owl</name>
    <dbReference type="NCBI Taxonomy" id="56313"/>
    <lineage>
        <taxon>Eukaryota</taxon>
        <taxon>Metazoa</taxon>
        <taxon>Chordata</taxon>
        <taxon>Craniata</taxon>
        <taxon>Vertebrata</taxon>
        <taxon>Euteleostomi</taxon>
        <taxon>Archelosauria</taxon>
        <taxon>Archosauria</taxon>
        <taxon>Dinosauria</taxon>
        <taxon>Saurischia</taxon>
        <taxon>Theropoda</taxon>
        <taxon>Coelurosauria</taxon>
        <taxon>Aves</taxon>
        <taxon>Neognathae</taxon>
        <taxon>Neoaves</taxon>
        <taxon>Telluraves</taxon>
        <taxon>Strigiformes</taxon>
        <taxon>Tytonidae</taxon>
        <taxon>Tyto</taxon>
    </lineage>
</organism>
<proteinExistence type="predicted"/>